<gene>
    <name evidence="1" type="ORF">ENU08_06455</name>
</gene>
<protein>
    <submittedName>
        <fullName evidence="1">Uncharacterized protein</fullName>
    </submittedName>
</protein>
<proteinExistence type="predicted"/>
<sequence length="187" mass="21674">MEEAFSKILSINSSTPVCDYVKPGIFACNEGKYIVALYKVKNWSTDVHTLTQLDYVYGLRRFLELFHIEGCESVFLTDVEYVDADDYMSKLNRKLQMKLVELELDKSNVRLRDYVEKLLEIRKKVLMGIRPIKTSSLVALVCRRNVNLKDIEGIPFDAKNLLNLHLESVLEHRVAEAVINFCRREPT</sequence>
<comment type="caution">
    <text evidence="1">The sequence shown here is derived from an EMBL/GenBank/DDBJ whole genome shotgun (WGS) entry which is preliminary data.</text>
</comment>
<evidence type="ECO:0000313" key="1">
    <source>
        <dbReference type="EMBL" id="HGQ64867.1"/>
    </source>
</evidence>
<organism evidence="1">
    <name type="scientific">Ignisphaera aggregans</name>
    <dbReference type="NCBI Taxonomy" id="334771"/>
    <lineage>
        <taxon>Archaea</taxon>
        <taxon>Thermoproteota</taxon>
        <taxon>Thermoprotei</taxon>
        <taxon>Desulfurococcales</taxon>
        <taxon>Desulfurococcaceae</taxon>
        <taxon>Ignisphaera</taxon>
    </lineage>
</organism>
<name>A0A7C4NN57_9CREN</name>
<accession>A0A7C4NN57</accession>
<dbReference type="AlphaFoldDB" id="A0A7C4NN57"/>
<reference evidence="1" key="1">
    <citation type="journal article" date="2020" name="mSystems">
        <title>Genome- and Community-Level Interaction Insights into Carbon Utilization and Element Cycling Functions of Hydrothermarchaeota in Hydrothermal Sediment.</title>
        <authorList>
            <person name="Zhou Z."/>
            <person name="Liu Y."/>
            <person name="Xu W."/>
            <person name="Pan J."/>
            <person name="Luo Z.H."/>
            <person name="Li M."/>
        </authorList>
    </citation>
    <scope>NUCLEOTIDE SEQUENCE [LARGE SCALE GENOMIC DNA]</scope>
    <source>
        <strain evidence="1">SpSt-637</strain>
    </source>
</reference>
<dbReference type="EMBL" id="DTBD01000056">
    <property type="protein sequence ID" value="HGQ64867.1"/>
    <property type="molecule type" value="Genomic_DNA"/>
</dbReference>